<dbReference type="CDD" id="cd00038">
    <property type="entry name" value="CAP_ED"/>
    <property type="match status" value="1"/>
</dbReference>
<evidence type="ECO:0000256" key="4">
    <source>
        <dbReference type="SAM" id="MobiDB-lite"/>
    </source>
</evidence>
<dbReference type="EMBL" id="JACIDZ010000022">
    <property type="protein sequence ID" value="MBB4124424.1"/>
    <property type="molecule type" value="Genomic_DNA"/>
</dbReference>
<dbReference type="Proteomes" id="UP000530571">
    <property type="component" value="Unassembled WGS sequence"/>
</dbReference>
<accession>A0A7W6KN74</accession>
<feature type="domain" description="Cyclic nucleotide-binding" evidence="5">
    <location>
        <begin position="17"/>
        <end position="137"/>
    </location>
</feature>
<keyword evidence="1" id="KW-0805">Transcription regulation</keyword>
<evidence type="ECO:0000256" key="3">
    <source>
        <dbReference type="ARBA" id="ARBA00023163"/>
    </source>
</evidence>
<dbReference type="InterPro" id="IPR018490">
    <property type="entry name" value="cNMP-bd_dom_sf"/>
</dbReference>
<evidence type="ECO:0000256" key="2">
    <source>
        <dbReference type="ARBA" id="ARBA00023125"/>
    </source>
</evidence>
<dbReference type="PANTHER" id="PTHR24567">
    <property type="entry name" value="CRP FAMILY TRANSCRIPTIONAL REGULATORY PROTEIN"/>
    <property type="match status" value="1"/>
</dbReference>
<dbReference type="RefSeq" id="WP_183491084.1">
    <property type="nucleotide sequence ID" value="NZ_JACIDZ010000022.1"/>
</dbReference>
<gene>
    <name evidence="7" type="ORF">GGR30_004382</name>
</gene>
<evidence type="ECO:0000259" key="6">
    <source>
        <dbReference type="PROSITE" id="PS51063"/>
    </source>
</evidence>
<dbReference type="Gene3D" id="1.10.10.10">
    <property type="entry name" value="Winged helix-like DNA-binding domain superfamily/Winged helix DNA-binding domain"/>
    <property type="match status" value="1"/>
</dbReference>
<sequence length="255" mass="28295">MSSEIEQAIELVSHQGWYSECGPATRALLTTIMKLRRYAPGEAIYLVGDWADGVYGLTSGGIDISIPRADGLDFTFHRAESGFWIGDLAMISKSRRLVSIYAAEEVTMLHMRATDLSVLLHKHPSLFHDFYRLSYQNFAVTFQLLSNISMASSEGRVALRLLLQLENAPDPRGRIRISQSKLAEIVALSAPTLQRVLRRLKDLGCIEQRYGEIHITNRAALLKVCGEGAGLGSFTRGPDYIPPPQPTTLDLPPRV</sequence>
<dbReference type="SMART" id="SM00100">
    <property type="entry name" value="cNMP"/>
    <property type="match status" value="1"/>
</dbReference>
<name>A0A7W6KN74_9HYPH</name>
<dbReference type="InterPro" id="IPR000595">
    <property type="entry name" value="cNMP-bd_dom"/>
</dbReference>
<comment type="caution">
    <text evidence="7">The sequence shown here is derived from an EMBL/GenBank/DDBJ whole genome shotgun (WGS) entry which is preliminary data.</text>
</comment>
<evidence type="ECO:0000256" key="1">
    <source>
        <dbReference type="ARBA" id="ARBA00023015"/>
    </source>
</evidence>
<dbReference type="PROSITE" id="PS50042">
    <property type="entry name" value="CNMP_BINDING_3"/>
    <property type="match status" value="1"/>
</dbReference>
<proteinExistence type="predicted"/>
<dbReference type="Pfam" id="PF13545">
    <property type="entry name" value="HTH_Crp_2"/>
    <property type="match status" value="1"/>
</dbReference>
<dbReference type="Pfam" id="PF00027">
    <property type="entry name" value="cNMP_binding"/>
    <property type="match status" value="1"/>
</dbReference>
<reference evidence="7 8" key="1">
    <citation type="submission" date="2020-08" db="EMBL/GenBank/DDBJ databases">
        <title>Genomic Encyclopedia of Type Strains, Phase IV (KMG-IV): sequencing the most valuable type-strain genomes for metagenomic binning, comparative biology and taxonomic classification.</title>
        <authorList>
            <person name="Goeker M."/>
        </authorList>
    </citation>
    <scope>NUCLEOTIDE SEQUENCE [LARGE SCALE GENOMIC DNA]</scope>
    <source>
        <strain evidence="7 8">DSM 28101</strain>
    </source>
</reference>
<dbReference type="AlphaFoldDB" id="A0A7W6KN74"/>
<dbReference type="GO" id="GO:0003677">
    <property type="term" value="F:DNA binding"/>
    <property type="evidence" value="ECO:0007669"/>
    <property type="project" value="UniProtKB-KW"/>
</dbReference>
<evidence type="ECO:0000259" key="5">
    <source>
        <dbReference type="PROSITE" id="PS50042"/>
    </source>
</evidence>
<dbReference type="PANTHER" id="PTHR24567:SF26">
    <property type="entry name" value="REGULATORY PROTEIN YEIL"/>
    <property type="match status" value="1"/>
</dbReference>
<dbReference type="InterPro" id="IPR014710">
    <property type="entry name" value="RmlC-like_jellyroll"/>
</dbReference>
<dbReference type="SUPFAM" id="SSF46785">
    <property type="entry name" value="Winged helix' DNA-binding domain"/>
    <property type="match status" value="1"/>
</dbReference>
<dbReference type="Gene3D" id="2.60.120.10">
    <property type="entry name" value="Jelly Rolls"/>
    <property type="match status" value="1"/>
</dbReference>
<dbReference type="InterPro" id="IPR012318">
    <property type="entry name" value="HTH_CRP"/>
</dbReference>
<protein>
    <submittedName>
        <fullName evidence="7">CRP-like cAMP-binding protein</fullName>
    </submittedName>
</protein>
<dbReference type="SUPFAM" id="SSF51206">
    <property type="entry name" value="cAMP-binding domain-like"/>
    <property type="match status" value="1"/>
</dbReference>
<evidence type="ECO:0000313" key="8">
    <source>
        <dbReference type="Proteomes" id="UP000530571"/>
    </source>
</evidence>
<dbReference type="InterPro" id="IPR036388">
    <property type="entry name" value="WH-like_DNA-bd_sf"/>
</dbReference>
<dbReference type="InterPro" id="IPR036390">
    <property type="entry name" value="WH_DNA-bd_sf"/>
</dbReference>
<feature type="region of interest" description="Disordered" evidence="4">
    <location>
        <begin position="235"/>
        <end position="255"/>
    </location>
</feature>
<dbReference type="InterPro" id="IPR050397">
    <property type="entry name" value="Env_Response_Regulators"/>
</dbReference>
<evidence type="ECO:0000313" key="7">
    <source>
        <dbReference type="EMBL" id="MBB4124424.1"/>
    </source>
</evidence>
<keyword evidence="3" id="KW-0804">Transcription</keyword>
<organism evidence="7 8">
    <name type="scientific">Martelella radicis</name>
    <dbReference type="NCBI Taxonomy" id="1397476"/>
    <lineage>
        <taxon>Bacteria</taxon>
        <taxon>Pseudomonadati</taxon>
        <taxon>Pseudomonadota</taxon>
        <taxon>Alphaproteobacteria</taxon>
        <taxon>Hyphomicrobiales</taxon>
        <taxon>Aurantimonadaceae</taxon>
        <taxon>Martelella</taxon>
    </lineage>
</organism>
<keyword evidence="2" id="KW-0238">DNA-binding</keyword>
<dbReference type="PROSITE" id="PS51063">
    <property type="entry name" value="HTH_CRP_2"/>
    <property type="match status" value="1"/>
</dbReference>
<dbReference type="GO" id="GO:0005829">
    <property type="term" value="C:cytosol"/>
    <property type="evidence" value="ECO:0007669"/>
    <property type="project" value="TreeGrafter"/>
</dbReference>
<feature type="domain" description="HTH crp-type" evidence="6">
    <location>
        <begin position="151"/>
        <end position="219"/>
    </location>
</feature>
<dbReference type="GO" id="GO:0003700">
    <property type="term" value="F:DNA-binding transcription factor activity"/>
    <property type="evidence" value="ECO:0007669"/>
    <property type="project" value="TreeGrafter"/>
</dbReference>
<keyword evidence="8" id="KW-1185">Reference proteome</keyword>